<feature type="compositionally biased region" description="Low complexity" evidence="1">
    <location>
        <begin position="426"/>
        <end position="436"/>
    </location>
</feature>
<sequence length="557" mass="61751">MVLKNLTFSASNGPPAPPRPSPAVDGKKKRPRADEFHLRGRHPVVSDSPAKGHPDHSSGPRPNVPGSPPGALSHQLPSALLSPQAPLGEEAVVESIETQPERTLAEETVDADAVILDPKDSERQYWYDPIIRVQREIWRPGDGDGEKAADYYEKPGPKAPLETRWRLYQSRTGAGLVQRDVNEPPKNVILDDRAAYECFASNMPRQYLGQHWSHEFSNAGQLRARRPHRGRGAIRDPNGAGDQKYHSTTIGSKGDRYFFTGEKDYKPIVYQTDDPKLAVDIFKPPQRPIPLKTELASNKHGHNQFTPRNEMVRYGAPHKGSSWLRYSSRVNPFLTREKTPPLRSHGGMSTLYARNPAAYMPSMHTHQLTSAYRDATESEEEEEPMQVESDEERPAKRQKFRSLGTDDDPEKEEIAQMGFGGGGNHSSRSSTTRPTPFLEFSDDEAEDAPPQPMKPVEHPPLLAETSDKHQIADEQTSRPASPEVVVRDTPIATGHQDSGSYASTLEAELAQAKKTIEQQRGQISALEKAHAPAQSGTLEQEGEDPEEKVEALGNGDE</sequence>
<feature type="region of interest" description="Disordered" evidence="1">
    <location>
        <begin position="1"/>
        <end position="90"/>
    </location>
</feature>
<dbReference type="EMBL" id="JAVRRT010000002">
    <property type="protein sequence ID" value="KAK5174009.1"/>
    <property type="molecule type" value="Genomic_DNA"/>
</dbReference>
<feature type="region of interest" description="Disordered" evidence="1">
    <location>
        <begin position="368"/>
        <end position="500"/>
    </location>
</feature>
<organism evidence="2 3">
    <name type="scientific">Saxophila tyrrhenica</name>
    <dbReference type="NCBI Taxonomy" id="1690608"/>
    <lineage>
        <taxon>Eukaryota</taxon>
        <taxon>Fungi</taxon>
        <taxon>Dikarya</taxon>
        <taxon>Ascomycota</taxon>
        <taxon>Pezizomycotina</taxon>
        <taxon>Dothideomycetes</taxon>
        <taxon>Dothideomycetidae</taxon>
        <taxon>Mycosphaerellales</taxon>
        <taxon>Extremaceae</taxon>
        <taxon>Saxophila</taxon>
    </lineage>
</organism>
<feature type="compositionally biased region" description="Basic residues" evidence="1">
    <location>
        <begin position="223"/>
        <end position="232"/>
    </location>
</feature>
<feature type="region of interest" description="Disordered" evidence="1">
    <location>
        <begin position="516"/>
        <end position="557"/>
    </location>
</feature>
<gene>
    <name evidence="2" type="ORF">LTR77_001089</name>
</gene>
<reference evidence="2 3" key="1">
    <citation type="submission" date="2023-08" db="EMBL/GenBank/DDBJ databases">
        <title>Black Yeasts Isolated from many extreme environments.</title>
        <authorList>
            <person name="Coleine C."/>
            <person name="Stajich J.E."/>
            <person name="Selbmann L."/>
        </authorList>
    </citation>
    <scope>NUCLEOTIDE SEQUENCE [LARGE SCALE GENOMIC DNA]</scope>
    <source>
        <strain evidence="2 3">CCFEE 5935</strain>
    </source>
</reference>
<feature type="compositionally biased region" description="Basic and acidic residues" evidence="1">
    <location>
        <begin position="465"/>
        <end position="476"/>
    </location>
</feature>
<evidence type="ECO:0000256" key="1">
    <source>
        <dbReference type="SAM" id="MobiDB-lite"/>
    </source>
</evidence>
<dbReference type="Proteomes" id="UP001337655">
    <property type="component" value="Unassembled WGS sequence"/>
</dbReference>
<keyword evidence="3" id="KW-1185">Reference proteome</keyword>
<dbReference type="AlphaFoldDB" id="A0AAV9PMR3"/>
<accession>A0AAV9PMR3</accession>
<feature type="compositionally biased region" description="Low complexity" evidence="1">
    <location>
        <begin position="75"/>
        <end position="87"/>
    </location>
</feature>
<protein>
    <submittedName>
        <fullName evidence="2">Uncharacterized protein</fullName>
    </submittedName>
</protein>
<name>A0AAV9PMR3_9PEZI</name>
<feature type="compositionally biased region" description="Acidic residues" evidence="1">
    <location>
        <begin position="377"/>
        <end position="391"/>
    </location>
</feature>
<evidence type="ECO:0000313" key="3">
    <source>
        <dbReference type="Proteomes" id="UP001337655"/>
    </source>
</evidence>
<dbReference type="GeneID" id="89922437"/>
<evidence type="ECO:0000313" key="2">
    <source>
        <dbReference type="EMBL" id="KAK5174009.1"/>
    </source>
</evidence>
<dbReference type="RefSeq" id="XP_064662678.1">
    <property type="nucleotide sequence ID" value="XM_064798351.1"/>
</dbReference>
<feature type="region of interest" description="Disordered" evidence="1">
    <location>
        <begin position="222"/>
        <end position="248"/>
    </location>
</feature>
<proteinExistence type="predicted"/>
<comment type="caution">
    <text evidence="2">The sequence shown here is derived from an EMBL/GenBank/DDBJ whole genome shotgun (WGS) entry which is preliminary data.</text>
</comment>